<evidence type="ECO:0000313" key="3">
    <source>
        <dbReference type="Proteomes" id="UP000243459"/>
    </source>
</evidence>
<evidence type="ECO:0000313" key="2">
    <source>
        <dbReference type="EMBL" id="ONK70060.1"/>
    </source>
</evidence>
<dbReference type="Proteomes" id="UP000243459">
    <property type="component" value="Chromosome 5"/>
</dbReference>
<keyword evidence="3" id="KW-1185">Reference proteome</keyword>
<reference evidence="3" key="1">
    <citation type="journal article" date="2017" name="Nat. Commun.">
        <title>The asparagus genome sheds light on the origin and evolution of a young Y chromosome.</title>
        <authorList>
            <person name="Harkess A."/>
            <person name="Zhou J."/>
            <person name="Xu C."/>
            <person name="Bowers J.E."/>
            <person name="Van der Hulst R."/>
            <person name="Ayyampalayam S."/>
            <person name="Mercati F."/>
            <person name="Riccardi P."/>
            <person name="McKain M.R."/>
            <person name="Kakrana A."/>
            <person name="Tang H."/>
            <person name="Ray J."/>
            <person name="Groenendijk J."/>
            <person name="Arikit S."/>
            <person name="Mathioni S.M."/>
            <person name="Nakano M."/>
            <person name="Shan H."/>
            <person name="Telgmann-Rauber A."/>
            <person name="Kanno A."/>
            <person name="Yue Z."/>
            <person name="Chen H."/>
            <person name="Li W."/>
            <person name="Chen Y."/>
            <person name="Xu X."/>
            <person name="Zhang Y."/>
            <person name="Luo S."/>
            <person name="Chen H."/>
            <person name="Gao J."/>
            <person name="Mao Z."/>
            <person name="Pires J.C."/>
            <person name="Luo M."/>
            <person name="Kudrna D."/>
            <person name="Wing R.A."/>
            <person name="Meyers B.C."/>
            <person name="Yi K."/>
            <person name="Kong H."/>
            <person name="Lavrijsen P."/>
            <person name="Sunseri F."/>
            <person name="Falavigna A."/>
            <person name="Ye Y."/>
            <person name="Leebens-Mack J.H."/>
            <person name="Chen G."/>
        </authorList>
    </citation>
    <scope>NUCLEOTIDE SEQUENCE [LARGE SCALE GENOMIC DNA]</scope>
    <source>
        <strain evidence="3">cv. DH0086</strain>
    </source>
</reference>
<dbReference type="InterPro" id="IPR005174">
    <property type="entry name" value="KIB1-4_b-propeller"/>
</dbReference>
<name>A0A5P1F0W0_ASPOF</name>
<dbReference type="EMBL" id="CM007385">
    <property type="protein sequence ID" value="ONK70060.1"/>
    <property type="molecule type" value="Genomic_DNA"/>
</dbReference>
<protein>
    <recommendedName>
        <fullName evidence="1">KIB1-4 beta-propeller domain-containing protein</fullName>
    </recommendedName>
</protein>
<dbReference type="Pfam" id="PF03478">
    <property type="entry name" value="Beta-prop_KIB1-4"/>
    <property type="match status" value="1"/>
</dbReference>
<gene>
    <name evidence="2" type="ORF">A4U43_C05F29830</name>
</gene>
<evidence type="ECO:0000259" key="1">
    <source>
        <dbReference type="Pfam" id="PF03478"/>
    </source>
</evidence>
<sequence length="302" mass="34097">MSIEAQSNPCLVFFYKMKQKYQTFFILPEEKSYVRNIEQMQNGICCSTAQGWMLIVDQLGKHCFLFDPITMSKKDLPPLQQEAKPITYLLCTLSSSPTEEKCTVLCADIREELLFFCQFGDPEWTIYKYHPEPGNELSCIATCDGKFYGLTLQGNFTTIDCPPHPNINILEPTNAPWPIGTTSIASYLVESSGEIFLVERHVRASNSNKTTNISIMKRDSSRQAWDAVDNISRRVILLGSDHSSASWSANELGVKGDCIYFVEVEDKRLYCFDLEEGCISVDMPCLHVKPTGLTPIWILPAS</sequence>
<dbReference type="AlphaFoldDB" id="A0A5P1F0W0"/>
<proteinExistence type="predicted"/>
<dbReference type="PANTHER" id="PTHR40891:SF1">
    <property type="entry name" value="DUF295 DOMAIN-CONTAINING PROTEIN"/>
    <property type="match status" value="1"/>
</dbReference>
<dbReference type="OMA" id="TNDAEHT"/>
<accession>A0A5P1F0W0</accession>
<dbReference type="Gramene" id="ONK70060">
    <property type="protein sequence ID" value="ONK70060"/>
    <property type="gene ID" value="A4U43_C05F29830"/>
</dbReference>
<feature type="domain" description="KIB1-4 beta-propeller" evidence="1">
    <location>
        <begin position="24"/>
        <end position="268"/>
    </location>
</feature>
<dbReference type="PANTHER" id="PTHR40891">
    <property type="entry name" value="DUF295 DOMAIN-CONTAINING PROTEIN"/>
    <property type="match status" value="1"/>
</dbReference>
<organism evidence="2 3">
    <name type="scientific">Asparagus officinalis</name>
    <name type="common">Garden asparagus</name>
    <dbReference type="NCBI Taxonomy" id="4686"/>
    <lineage>
        <taxon>Eukaryota</taxon>
        <taxon>Viridiplantae</taxon>
        <taxon>Streptophyta</taxon>
        <taxon>Embryophyta</taxon>
        <taxon>Tracheophyta</taxon>
        <taxon>Spermatophyta</taxon>
        <taxon>Magnoliopsida</taxon>
        <taxon>Liliopsida</taxon>
        <taxon>Asparagales</taxon>
        <taxon>Asparagaceae</taxon>
        <taxon>Asparagoideae</taxon>
        <taxon>Asparagus</taxon>
    </lineage>
</organism>